<keyword evidence="1" id="KW-0694">RNA-binding</keyword>
<evidence type="ECO:0000256" key="2">
    <source>
        <dbReference type="SAM" id="MobiDB-lite"/>
    </source>
</evidence>
<feature type="region of interest" description="Disordered" evidence="2">
    <location>
        <begin position="239"/>
        <end position="288"/>
    </location>
</feature>
<evidence type="ECO:0000313" key="4">
    <source>
        <dbReference type="Proteomes" id="UP000694541"/>
    </source>
</evidence>
<keyword evidence="4" id="KW-1185">Reference proteome</keyword>
<dbReference type="PANTHER" id="PTHR16105">
    <property type="entry name" value="RNA-BINDING REGION-CONTAINING PROTEIN 3"/>
    <property type="match status" value="1"/>
</dbReference>
<evidence type="ECO:0000256" key="1">
    <source>
        <dbReference type="ARBA" id="ARBA00022884"/>
    </source>
</evidence>
<dbReference type="Gene3D" id="3.30.70.330">
    <property type="match status" value="1"/>
</dbReference>
<sequence length="424" mass="47633">MCFLPVLGQLPALWDLVGLEKGWESVAQPSFGNTASLPTCSRTKHGWGERPARSYSPIFSVLSCFCRSVALGYRCKSKRRCFAPAAFYKPFGEEAAGALTLSQFQALQESNKETASLRELGLSDSEILLWKNRASTEKGSGLGAAPEATQDRLHAIQEKMEERQRILALPQRFAGSKQLSRREMEIENALFQGTDRHSFLRALYHEDDTQKRVTDEKDPMVHLESVYQELLSKKWPEEVQPTKNDPCLCPSLAPQGPVAEESSLPDQEEQARSPSLPATRLHHSPPSPVVIKEPVEFVPEEEICKNRLSEEELQKIPRFLSYHPGEPNKVLYLKNLGPRVTVKDLVSLFARFQKEDSPPIQFRLLSGRMRGQAFITFPGELPPHASRFFPHPRRCHIFPQNTGLAPSLLSKEEGSSLPLLPITS</sequence>
<dbReference type="InterPro" id="IPR012677">
    <property type="entry name" value="Nucleotide-bd_a/b_plait_sf"/>
</dbReference>
<dbReference type="AlphaFoldDB" id="A0A8B9MMJ4"/>
<organism evidence="3 4">
    <name type="scientific">Accipiter nisus</name>
    <name type="common">Eurasian sparrowhawk</name>
    <dbReference type="NCBI Taxonomy" id="211598"/>
    <lineage>
        <taxon>Eukaryota</taxon>
        <taxon>Metazoa</taxon>
        <taxon>Chordata</taxon>
        <taxon>Craniata</taxon>
        <taxon>Vertebrata</taxon>
        <taxon>Euteleostomi</taxon>
        <taxon>Archelosauria</taxon>
        <taxon>Archosauria</taxon>
        <taxon>Dinosauria</taxon>
        <taxon>Saurischia</taxon>
        <taxon>Theropoda</taxon>
        <taxon>Coelurosauria</taxon>
        <taxon>Aves</taxon>
        <taxon>Neognathae</taxon>
        <taxon>Neoaves</taxon>
        <taxon>Telluraves</taxon>
        <taxon>Accipitrimorphae</taxon>
        <taxon>Accipitriformes</taxon>
        <taxon>Accipitridae</taxon>
        <taxon>Accipitrinae</taxon>
        <taxon>Accipiter</taxon>
    </lineage>
</organism>
<dbReference type="Ensembl" id="ENSANIT00000010868.1">
    <property type="protein sequence ID" value="ENSANIP00000010500.1"/>
    <property type="gene ID" value="ENSANIG00000007114.1"/>
</dbReference>
<evidence type="ECO:0000313" key="3">
    <source>
        <dbReference type="Ensembl" id="ENSANIP00000010500.1"/>
    </source>
</evidence>
<reference evidence="3" key="1">
    <citation type="submission" date="2025-08" db="UniProtKB">
        <authorList>
            <consortium name="Ensembl"/>
        </authorList>
    </citation>
    <scope>IDENTIFICATION</scope>
</reference>
<dbReference type="InterPro" id="IPR045164">
    <property type="entry name" value="RBM41/RNPC3"/>
</dbReference>
<dbReference type="GO" id="GO:0097157">
    <property type="term" value="F:pre-mRNA intronic binding"/>
    <property type="evidence" value="ECO:0007669"/>
    <property type="project" value="TreeGrafter"/>
</dbReference>
<dbReference type="SUPFAM" id="SSF54928">
    <property type="entry name" value="RNA-binding domain, RBD"/>
    <property type="match status" value="1"/>
</dbReference>
<dbReference type="InterPro" id="IPR035979">
    <property type="entry name" value="RBD_domain_sf"/>
</dbReference>
<dbReference type="GO" id="GO:0005689">
    <property type="term" value="C:U12-type spliceosomal complex"/>
    <property type="evidence" value="ECO:0007669"/>
    <property type="project" value="TreeGrafter"/>
</dbReference>
<dbReference type="GO" id="GO:0030626">
    <property type="term" value="F:U12 snRNA binding"/>
    <property type="evidence" value="ECO:0007669"/>
    <property type="project" value="TreeGrafter"/>
</dbReference>
<accession>A0A8B9MMJ4</accession>
<protein>
    <submittedName>
        <fullName evidence="3">RNA binding motif protein 41</fullName>
    </submittedName>
</protein>
<dbReference type="PANTHER" id="PTHR16105:SF2">
    <property type="entry name" value="RNA-BINDING PROTEIN 41"/>
    <property type="match status" value="1"/>
</dbReference>
<name>A0A8B9MMJ4_9AVES</name>
<dbReference type="GO" id="GO:0000398">
    <property type="term" value="P:mRNA splicing, via spliceosome"/>
    <property type="evidence" value="ECO:0007669"/>
    <property type="project" value="TreeGrafter"/>
</dbReference>
<dbReference type="Proteomes" id="UP000694541">
    <property type="component" value="Unplaced"/>
</dbReference>
<proteinExistence type="predicted"/>
<reference evidence="3" key="2">
    <citation type="submission" date="2025-09" db="UniProtKB">
        <authorList>
            <consortium name="Ensembl"/>
        </authorList>
    </citation>
    <scope>IDENTIFICATION</scope>
</reference>